<dbReference type="OrthoDB" id="9787880at2"/>
<dbReference type="Proteomes" id="UP000196365">
    <property type="component" value="Unassembled WGS sequence"/>
</dbReference>
<proteinExistence type="inferred from homology"/>
<organism evidence="3 4">
    <name type="scientific">Garciella nitratireducens DSM 15102</name>
    <dbReference type="NCBI Taxonomy" id="1121911"/>
    <lineage>
        <taxon>Bacteria</taxon>
        <taxon>Bacillati</taxon>
        <taxon>Bacillota</taxon>
        <taxon>Clostridia</taxon>
        <taxon>Eubacteriales</taxon>
        <taxon>Eubacteriaceae</taxon>
        <taxon>Garciella</taxon>
    </lineage>
</organism>
<keyword evidence="4" id="KW-1185">Reference proteome</keyword>
<evidence type="ECO:0000259" key="2">
    <source>
        <dbReference type="PROSITE" id="PS51462"/>
    </source>
</evidence>
<comment type="similarity">
    <text evidence="1">Belongs to the Nudix hydrolase family.</text>
</comment>
<evidence type="ECO:0000313" key="3">
    <source>
        <dbReference type="EMBL" id="SJZ48024.1"/>
    </source>
</evidence>
<gene>
    <name evidence="3" type="ORF">SAMN02745973_00758</name>
</gene>
<reference evidence="3 4" key="1">
    <citation type="submission" date="2017-02" db="EMBL/GenBank/DDBJ databases">
        <authorList>
            <person name="Peterson S.W."/>
        </authorList>
    </citation>
    <scope>NUCLEOTIDE SEQUENCE [LARGE SCALE GENOMIC DNA]</scope>
    <source>
        <strain evidence="3 4">DSM 15102</strain>
    </source>
</reference>
<dbReference type="PANTHER" id="PTHR43736:SF1">
    <property type="entry name" value="DIHYDRONEOPTERIN TRIPHOSPHATE DIPHOSPHATASE"/>
    <property type="match status" value="1"/>
</dbReference>
<dbReference type="InterPro" id="IPR000086">
    <property type="entry name" value="NUDIX_hydrolase_dom"/>
</dbReference>
<dbReference type="SUPFAM" id="SSF55811">
    <property type="entry name" value="Nudix"/>
    <property type="match status" value="1"/>
</dbReference>
<dbReference type="CDD" id="cd03674">
    <property type="entry name" value="NUDIX_Hydrolase"/>
    <property type="match status" value="1"/>
</dbReference>
<dbReference type="Gene3D" id="3.90.79.10">
    <property type="entry name" value="Nucleoside Triphosphate Pyrophosphohydrolase"/>
    <property type="match status" value="1"/>
</dbReference>
<dbReference type="AlphaFoldDB" id="A0A1T4KZW6"/>
<feature type="domain" description="Nudix hydrolase" evidence="2">
    <location>
        <begin position="46"/>
        <end position="186"/>
    </location>
</feature>
<dbReference type="RefSeq" id="WP_087678181.1">
    <property type="nucleotide sequence ID" value="NZ_FUWV01000003.1"/>
</dbReference>
<name>A0A1T4KZW6_9FIRM</name>
<dbReference type="Pfam" id="PF00293">
    <property type="entry name" value="NUDIX"/>
    <property type="match status" value="1"/>
</dbReference>
<evidence type="ECO:0000313" key="4">
    <source>
        <dbReference type="Proteomes" id="UP000196365"/>
    </source>
</evidence>
<evidence type="ECO:0000256" key="1">
    <source>
        <dbReference type="ARBA" id="ARBA00005582"/>
    </source>
</evidence>
<sequence>MGVLLEDLKNSIQTYLPYNEQEKRDKEIILTCFDHFDDILTRENKIAHMTSSAFVVNKNRNKTLMVYHNIFHSWSWIGGHADGEKDLLSVAIKEAKEETGIQEVFPINRKIWTLDILPVLAHRKNGEYISPHLHLSVGFLLEGNEKDVLKVKPDENSAVKWIPINDIKHYSNEDHMKKIYYKIIKKLR</sequence>
<dbReference type="EMBL" id="FUWV01000003">
    <property type="protein sequence ID" value="SJZ48024.1"/>
    <property type="molecule type" value="Genomic_DNA"/>
</dbReference>
<protein>
    <submittedName>
        <fullName evidence="3">8-oxo-dGTP pyrophosphatase MutT, NUDIX family</fullName>
    </submittedName>
</protein>
<dbReference type="PANTHER" id="PTHR43736">
    <property type="entry name" value="ADP-RIBOSE PYROPHOSPHATASE"/>
    <property type="match status" value="1"/>
</dbReference>
<dbReference type="PROSITE" id="PS51462">
    <property type="entry name" value="NUDIX"/>
    <property type="match status" value="1"/>
</dbReference>
<accession>A0A1T4KZW6</accession>
<dbReference type="InterPro" id="IPR015797">
    <property type="entry name" value="NUDIX_hydrolase-like_dom_sf"/>
</dbReference>